<evidence type="ECO:0000256" key="1">
    <source>
        <dbReference type="SAM" id="MobiDB-lite"/>
    </source>
</evidence>
<comment type="caution">
    <text evidence="2">The sequence shown here is derived from an EMBL/GenBank/DDBJ whole genome shotgun (WGS) entry which is preliminary data.</text>
</comment>
<gene>
    <name evidence="2" type="ORF">TIFTF001_030535</name>
</gene>
<dbReference type="EMBL" id="BTGU01000112">
    <property type="protein sequence ID" value="GMN61436.1"/>
    <property type="molecule type" value="Genomic_DNA"/>
</dbReference>
<evidence type="ECO:0000313" key="3">
    <source>
        <dbReference type="Proteomes" id="UP001187192"/>
    </source>
</evidence>
<name>A0AA88DTL4_FICCA</name>
<evidence type="ECO:0000313" key="2">
    <source>
        <dbReference type="EMBL" id="GMN61436.1"/>
    </source>
</evidence>
<sequence length="100" mass="10872">MASVMAGGEIVGSESGGERKGRRRMINMQKCSHVSLGPNLLPSFSWPMTLGPCLQQKLARAASAPADQLLCLLVYPKYPADLPTVRQISWVITPKLLHQA</sequence>
<accession>A0AA88DTL4</accession>
<keyword evidence="3" id="KW-1185">Reference proteome</keyword>
<reference evidence="2" key="1">
    <citation type="submission" date="2023-07" db="EMBL/GenBank/DDBJ databases">
        <title>draft genome sequence of fig (Ficus carica).</title>
        <authorList>
            <person name="Takahashi T."/>
            <person name="Nishimura K."/>
        </authorList>
    </citation>
    <scope>NUCLEOTIDE SEQUENCE</scope>
</reference>
<feature type="region of interest" description="Disordered" evidence="1">
    <location>
        <begin position="1"/>
        <end position="23"/>
    </location>
</feature>
<protein>
    <submittedName>
        <fullName evidence="2">Uncharacterized protein</fullName>
    </submittedName>
</protein>
<dbReference type="AlphaFoldDB" id="A0AA88DTL4"/>
<proteinExistence type="predicted"/>
<organism evidence="2 3">
    <name type="scientific">Ficus carica</name>
    <name type="common">Common fig</name>
    <dbReference type="NCBI Taxonomy" id="3494"/>
    <lineage>
        <taxon>Eukaryota</taxon>
        <taxon>Viridiplantae</taxon>
        <taxon>Streptophyta</taxon>
        <taxon>Embryophyta</taxon>
        <taxon>Tracheophyta</taxon>
        <taxon>Spermatophyta</taxon>
        <taxon>Magnoliopsida</taxon>
        <taxon>eudicotyledons</taxon>
        <taxon>Gunneridae</taxon>
        <taxon>Pentapetalae</taxon>
        <taxon>rosids</taxon>
        <taxon>fabids</taxon>
        <taxon>Rosales</taxon>
        <taxon>Moraceae</taxon>
        <taxon>Ficeae</taxon>
        <taxon>Ficus</taxon>
    </lineage>
</organism>
<dbReference type="Proteomes" id="UP001187192">
    <property type="component" value="Unassembled WGS sequence"/>
</dbReference>